<dbReference type="Pfam" id="PF02225">
    <property type="entry name" value="PA"/>
    <property type="match status" value="1"/>
</dbReference>
<dbReference type="AlphaFoldDB" id="R7U134"/>
<dbReference type="HOGENOM" id="CLU_084006_2_0_1"/>
<dbReference type="FunCoup" id="R7U134">
    <property type="interactions" value="47"/>
</dbReference>
<dbReference type="InterPro" id="IPR046450">
    <property type="entry name" value="PA_dom_sf"/>
</dbReference>
<protein>
    <recommendedName>
        <fullName evidence="4">PA domain-containing protein</fullName>
    </recommendedName>
</protein>
<dbReference type="OrthoDB" id="206201at2759"/>
<feature type="domain" description="PA" evidence="4">
    <location>
        <begin position="83"/>
        <end position="168"/>
    </location>
</feature>
<dbReference type="PANTHER" id="PTHR22702:SF1">
    <property type="entry name" value="PROTEASE-ASSOCIATED DOMAIN-CONTAINING PROTEIN 1"/>
    <property type="match status" value="1"/>
</dbReference>
<dbReference type="OMA" id="LMDRGEC"/>
<gene>
    <name evidence="5" type="ORF">CAPTEDRAFT_158651</name>
</gene>
<evidence type="ECO:0000256" key="1">
    <source>
        <dbReference type="ARBA" id="ARBA00022729"/>
    </source>
</evidence>
<dbReference type="EMBL" id="KB308591">
    <property type="protein sequence ID" value="ELT97341.1"/>
    <property type="molecule type" value="Genomic_DNA"/>
</dbReference>
<keyword evidence="3" id="KW-1133">Transmembrane helix</keyword>
<proteinExistence type="predicted"/>
<organism evidence="5">
    <name type="scientific">Capitella teleta</name>
    <name type="common">Polychaete worm</name>
    <dbReference type="NCBI Taxonomy" id="283909"/>
    <lineage>
        <taxon>Eukaryota</taxon>
        <taxon>Metazoa</taxon>
        <taxon>Spiralia</taxon>
        <taxon>Lophotrochozoa</taxon>
        <taxon>Annelida</taxon>
        <taxon>Polychaeta</taxon>
        <taxon>Sedentaria</taxon>
        <taxon>Scolecida</taxon>
        <taxon>Capitellidae</taxon>
        <taxon>Capitella</taxon>
    </lineage>
</organism>
<dbReference type="Gene3D" id="3.50.30.30">
    <property type="match status" value="1"/>
</dbReference>
<evidence type="ECO:0000256" key="2">
    <source>
        <dbReference type="ARBA" id="ARBA00023180"/>
    </source>
</evidence>
<reference evidence="7" key="1">
    <citation type="submission" date="2012-12" db="EMBL/GenBank/DDBJ databases">
        <authorList>
            <person name="Hellsten U."/>
            <person name="Grimwood J."/>
            <person name="Chapman J.A."/>
            <person name="Shapiro H."/>
            <person name="Aerts A."/>
            <person name="Otillar R.P."/>
            <person name="Terry A.Y."/>
            <person name="Boore J.L."/>
            <person name="Simakov O."/>
            <person name="Marletaz F."/>
            <person name="Cho S.-J."/>
            <person name="Edsinger-Gonzales E."/>
            <person name="Havlak P."/>
            <person name="Kuo D.-H."/>
            <person name="Larsson T."/>
            <person name="Lv J."/>
            <person name="Arendt D."/>
            <person name="Savage R."/>
            <person name="Osoegawa K."/>
            <person name="de Jong P."/>
            <person name="Lindberg D.R."/>
            <person name="Seaver E.C."/>
            <person name="Weisblat D.A."/>
            <person name="Putnam N.H."/>
            <person name="Grigoriev I.V."/>
            <person name="Rokhsar D.S."/>
        </authorList>
    </citation>
    <scope>NUCLEOTIDE SEQUENCE</scope>
    <source>
        <strain evidence="7">I ESC-2004</strain>
    </source>
</reference>
<dbReference type="PANTHER" id="PTHR22702">
    <property type="entry name" value="PROTEASE-ASSOCIATED DOMAIN-CONTAINING PROTEIN"/>
    <property type="match status" value="1"/>
</dbReference>
<reference evidence="6" key="3">
    <citation type="submission" date="2015-06" db="UniProtKB">
        <authorList>
            <consortium name="EnsemblMetazoa"/>
        </authorList>
    </citation>
    <scope>IDENTIFICATION</scope>
</reference>
<evidence type="ECO:0000313" key="6">
    <source>
        <dbReference type="EnsemblMetazoa" id="CapteP158651"/>
    </source>
</evidence>
<dbReference type="Proteomes" id="UP000014760">
    <property type="component" value="Unassembled WGS sequence"/>
</dbReference>
<keyword evidence="7" id="KW-1185">Reference proteome</keyword>
<evidence type="ECO:0000259" key="4">
    <source>
        <dbReference type="Pfam" id="PF02225"/>
    </source>
</evidence>
<dbReference type="EMBL" id="AMQN01010954">
    <property type="status" value="NOT_ANNOTATED_CDS"/>
    <property type="molecule type" value="Genomic_DNA"/>
</dbReference>
<keyword evidence="3" id="KW-0472">Membrane</keyword>
<accession>R7U134</accession>
<keyword evidence="2" id="KW-0325">Glycoprotein</keyword>
<name>R7U134_CAPTE</name>
<dbReference type="EnsemblMetazoa" id="CapteT158651">
    <property type="protein sequence ID" value="CapteP158651"/>
    <property type="gene ID" value="CapteG158651"/>
</dbReference>
<feature type="transmembrane region" description="Helical" evidence="3">
    <location>
        <begin position="14"/>
        <end position="34"/>
    </location>
</feature>
<reference evidence="5 7" key="2">
    <citation type="journal article" date="2013" name="Nature">
        <title>Insights into bilaterian evolution from three spiralian genomes.</title>
        <authorList>
            <person name="Simakov O."/>
            <person name="Marletaz F."/>
            <person name="Cho S.J."/>
            <person name="Edsinger-Gonzales E."/>
            <person name="Havlak P."/>
            <person name="Hellsten U."/>
            <person name="Kuo D.H."/>
            <person name="Larsson T."/>
            <person name="Lv J."/>
            <person name="Arendt D."/>
            <person name="Savage R."/>
            <person name="Osoegawa K."/>
            <person name="de Jong P."/>
            <person name="Grimwood J."/>
            <person name="Chapman J.A."/>
            <person name="Shapiro H."/>
            <person name="Aerts A."/>
            <person name="Otillar R.P."/>
            <person name="Terry A.Y."/>
            <person name="Boore J.L."/>
            <person name="Grigoriev I.V."/>
            <person name="Lindberg D.R."/>
            <person name="Seaver E.C."/>
            <person name="Weisblat D.A."/>
            <person name="Putnam N.H."/>
            <person name="Rokhsar D.S."/>
        </authorList>
    </citation>
    <scope>NUCLEOTIDE SEQUENCE</scope>
    <source>
        <strain evidence="5 7">I ESC-2004</strain>
    </source>
</reference>
<keyword evidence="1" id="KW-0732">Signal</keyword>
<evidence type="ECO:0000256" key="3">
    <source>
        <dbReference type="SAM" id="Phobius"/>
    </source>
</evidence>
<dbReference type="SUPFAM" id="SSF52025">
    <property type="entry name" value="PA domain"/>
    <property type="match status" value="1"/>
</dbReference>
<evidence type="ECO:0000313" key="5">
    <source>
        <dbReference type="EMBL" id="ELT97341.1"/>
    </source>
</evidence>
<keyword evidence="3" id="KW-0812">Transmembrane</keyword>
<evidence type="ECO:0000313" key="7">
    <source>
        <dbReference type="Proteomes" id="UP000014760"/>
    </source>
</evidence>
<dbReference type="InterPro" id="IPR003137">
    <property type="entry name" value="PA_domain"/>
</dbReference>
<sequence length="207" mass="22964">MAPDVTIINMKNMFAFYSSIIVVLSVFSVCTGDVKIVTRPMIIFADDNLYFELIEPEEISYTYKIRPAKGFGRSMTTFKRNIPLVLAEPLHACTSLVNSALIRSHIAFIERGGCSFVTKTINAEEAGAVAVVIMDNDSTNDEKMVDMIGDDTGREVTLPAFFLLGRDGFMIKRALERMDLPGAIINIPINATGIPPNQLNQPPWTLW</sequence>